<dbReference type="Pfam" id="PF03517">
    <property type="entry name" value="Voldacs"/>
    <property type="match status" value="1"/>
</dbReference>
<accession>A0A7C8I5A0</accession>
<dbReference type="Proteomes" id="UP000481861">
    <property type="component" value="Unassembled WGS sequence"/>
</dbReference>
<evidence type="ECO:0000256" key="2">
    <source>
        <dbReference type="ARBA" id="ARBA00004496"/>
    </source>
</evidence>
<dbReference type="EMBL" id="JAADJZ010000012">
    <property type="protein sequence ID" value="KAF2871174.1"/>
    <property type="molecule type" value="Genomic_DNA"/>
</dbReference>
<keyword evidence="4" id="KW-0539">Nucleus</keyword>
<evidence type="ECO:0000313" key="7">
    <source>
        <dbReference type="Proteomes" id="UP000481861"/>
    </source>
</evidence>
<dbReference type="InterPro" id="IPR039924">
    <property type="entry name" value="ICln/Lot5/Saf5"/>
</dbReference>
<dbReference type="GO" id="GO:0000387">
    <property type="term" value="P:spliceosomal snRNP assembly"/>
    <property type="evidence" value="ECO:0007669"/>
    <property type="project" value="TreeGrafter"/>
</dbReference>
<feature type="compositionally biased region" description="Basic and acidic residues" evidence="5">
    <location>
        <begin position="244"/>
        <end position="255"/>
    </location>
</feature>
<sequence>MALQQLSSPPESGDYTPLAEHQAQTPSTFFGGNAVLHAQYSGLTLLAAADNLQEHDVLAKFATTPGEQPGDVFVEDVDFWVSSKDLIIFQTKPTPFGVSITYPAIGLHATMKYKSTVPALYMNVSLNDAETVNNEEDILTLELTILPPKYASSDPETACISEIFNAMNACADLHPDPNNSDAEDEPDETMPGATGWITADNVDQYLDEDGNFHGTVIGGEEELGPGAGTVRARDDLNGVNGVNGDDHENKYHRIE</sequence>
<dbReference type="Gene3D" id="2.30.29.30">
    <property type="entry name" value="Pleckstrin-homology domain (PH domain)/Phosphotyrosine-binding domain (PTB)"/>
    <property type="match status" value="1"/>
</dbReference>
<evidence type="ECO:0000256" key="4">
    <source>
        <dbReference type="ARBA" id="ARBA00023242"/>
    </source>
</evidence>
<evidence type="ECO:0000313" key="6">
    <source>
        <dbReference type="EMBL" id="KAF2871174.1"/>
    </source>
</evidence>
<protein>
    <submittedName>
        <fullName evidence="6">Regulator of volume decrease after cellular swelling-domain-containing protein</fullName>
    </submittedName>
</protein>
<dbReference type="GO" id="GO:0045292">
    <property type="term" value="P:mRNA cis splicing, via spliceosome"/>
    <property type="evidence" value="ECO:0007669"/>
    <property type="project" value="TreeGrafter"/>
</dbReference>
<dbReference type="OrthoDB" id="19714at2759"/>
<reference evidence="6 7" key="1">
    <citation type="submission" date="2020-01" db="EMBL/GenBank/DDBJ databases">
        <authorList>
            <consortium name="DOE Joint Genome Institute"/>
            <person name="Haridas S."/>
            <person name="Albert R."/>
            <person name="Binder M."/>
            <person name="Bloem J."/>
            <person name="Labutti K."/>
            <person name="Salamov A."/>
            <person name="Andreopoulos B."/>
            <person name="Baker S.E."/>
            <person name="Barry K."/>
            <person name="Bills G."/>
            <person name="Bluhm B.H."/>
            <person name="Cannon C."/>
            <person name="Castanera R."/>
            <person name="Culley D.E."/>
            <person name="Daum C."/>
            <person name="Ezra D."/>
            <person name="Gonzalez J.B."/>
            <person name="Henrissat B."/>
            <person name="Kuo A."/>
            <person name="Liang C."/>
            <person name="Lipzen A."/>
            <person name="Lutzoni F."/>
            <person name="Magnuson J."/>
            <person name="Mondo S."/>
            <person name="Nolan M."/>
            <person name="Ohm R."/>
            <person name="Pangilinan J."/>
            <person name="Park H.-J.H."/>
            <person name="Ramirez L."/>
            <person name="Alfaro M."/>
            <person name="Sun H."/>
            <person name="Tritt A."/>
            <person name="Yoshinaga Y."/>
            <person name="Zwiers L.-H.L."/>
            <person name="Turgeon B.G."/>
            <person name="Goodwin S.B."/>
            <person name="Spatafora J.W."/>
            <person name="Crous P.W."/>
            <person name="Grigoriev I.V."/>
        </authorList>
    </citation>
    <scope>NUCLEOTIDE SEQUENCE [LARGE SCALE GENOMIC DNA]</scope>
    <source>
        <strain evidence="6 7">CBS 611.86</strain>
    </source>
</reference>
<dbReference type="PANTHER" id="PTHR21399">
    <property type="entry name" value="CHLORIDE CONDUCTANCE REGULATORY PROTEIN ICLN"/>
    <property type="match status" value="1"/>
</dbReference>
<dbReference type="GO" id="GO:0005829">
    <property type="term" value="C:cytosol"/>
    <property type="evidence" value="ECO:0007669"/>
    <property type="project" value="TreeGrafter"/>
</dbReference>
<dbReference type="PANTHER" id="PTHR21399:SF0">
    <property type="entry name" value="METHYLOSOME SUBUNIT PICLN"/>
    <property type="match status" value="1"/>
</dbReference>
<dbReference type="GO" id="GO:0005681">
    <property type="term" value="C:spliceosomal complex"/>
    <property type="evidence" value="ECO:0007669"/>
    <property type="project" value="TreeGrafter"/>
</dbReference>
<organism evidence="6 7">
    <name type="scientific">Massariosphaeria phaeospora</name>
    <dbReference type="NCBI Taxonomy" id="100035"/>
    <lineage>
        <taxon>Eukaryota</taxon>
        <taxon>Fungi</taxon>
        <taxon>Dikarya</taxon>
        <taxon>Ascomycota</taxon>
        <taxon>Pezizomycotina</taxon>
        <taxon>Dothideomycetes</taxon>
        <taxon>Pleosporomycetidae</taxon>
        <taxon>Pleosporales</taxon>
        <taxon>Pleosporales incertae sedis</taxon>
        <taxon>Massariosphaeria</taxon>
    </lineage>
</organism>
<gene>
    <name evidence="6" type="ORF">BDV95DRAFT_629013</name>
</gene>
<dbReference type="AlphaFoldDB" id="A0A7C8I5A0"/>
<evidence type="ECO:0000256" key="5">
    <source>
        <dbReference type="SAM" id="MobiDB-lite"/>
    </source>
</evidence>
<dbReference type="InterPro" id="IPR011993">
    <property type="entry name" value="PH-like_dom_sf"/>
</dbReference>
<evidence type="ECO:0000256" key="3">
    <source>
        <dbReference type="ARBA" id="ARBA00022490"/>
    </source>
</evidence>
<evidence type="ECO:0000256" key="1">
    <source>
        <dbReference type="ARBA" id="ARBA00004123"/>
    </source>
</evidence>
<dbReference type="GO" id="GO:0034715">
    <property type="term" value="C:pICln-Sm protein complex"/>
    <property type="evidence" value="ECO:0007669"/>
    <property type="project" value="TreeGrafter"/>
</dbReference>
<comment type="subcellular location">
    <subcellularLocation>
        <location evidence="2">Cytoplasm</location>
    </subcellularLocation>
    <subcellularLocation>
        <location evidence="1">Nucleus</location>
    </subcellularLocation>
</comment>
<proteinExistence type="predicted"/>
<name>A0A7C8I5A0_9PLEO</name>
<feature type="region of interest" description="Disordered" evidence="5">
    <location>
        <begin position="220"/>
        <end position="255"/>
    </location>
</feature>
<keyword evidence="3" id="KW-0963">Cytoplasm</keyword>
<comment type="caution">
    <text evidence="6">The sequence shown here is derived from an EMBL/GenBank/DDBJ whole genome shotgun (WGS) entry which is preliminary data.</text>
</comment>
<keyword evidence="7" id="KW-1185">Reference proteome</keyword>